<dbReference type="RefSeq" id="WP_119970577.1">
    <property type="nucleotide sequence ID" value="NZ_JBHSQA010000041.1"/>
</dbReference>
<evidence type="ECO:0000313" key="1">
    <source>
        <dbReference type="EMBL" id="RJT91907.1"/>
    </source>
</evidence>
<protein>
    <submittedName>
        <fullName evidence="1">TIGR02680 family protein</fullName>
    </submittedName>
</protein>
<accession>A0A3A5MP91</accession>
<organism evidence="1 2">
    <name type="scientific">Cryobacterium melibiosiphilum</name>
    <dbReference type="NCBI Taxonomy" id="995039"/>
    <lineage>
        <taxon>Bacteria</taxon>
        <taxon>Bacillati</taxon>
        <taxon>Actinomycetota</taxon>
        <taxon>Actinomycetes</taxon>
        <taxon>Micrococcales</taxon>
        <taxon>Microbacteriaceae</taxon>
        <taxon>Cryobacterium</taxon>
    </lineage>
</organism>
<dbReference type="Pfam" id="PF13558">
    <property type="entry name" value="SbcC_Walker_B"/>
    <property type="match status" value="1"/>
</dbReference>
<gene>
    <name evidence="1" type="ORF">D6T64_01010</name>
</gene>
<dbReference type="NCBIfam" id="TIGR02680">
    <property type="entry name" value="TIGR02680 family protein"/>
    <property type="match status" value="1"/>
</dbReference>
<dbReference type="InterPro" id="IPR027417">
    <property type="entry name" value="P-loop_NTPase"/>
</dbReference>
<evidence type="ECO:0000313" key="2">
    <source>
        <dbReference type="Proteomes" id="UP000272015"/>
    </source>
</evidence>
<comment type="caution">
    <text evidence="1">The sequence shown here is derived from an EMBL/GenBank/DDBJ whole genome shotgun (WGS) entry which is preliminary data.</text>
</comment>
<dbReference type="EMBL" id="QZVS01000037">
    <property type="protein sequence ID" value="RJT91907.1"/>
    <property type="molecule type" value="Genomic_DNA"/>
</dbReference>
<sequence>MNNAIVTDLSATARASDVKVRFRLVRAGIVNVHKFANVEFPCAGGRVVFRGPNGSGKSRGMDMLFPFLLTGDRRRMGSGSSGAVTVDSLMRVMLGKDSNRVGYVWAEYRNGDGDHRTVGAYFKYSRNTSASDVHFFITELRVGHGLQLMDDTRHPLSRAQLGELVGPHNITQQGTEHGSRVAQELFGVTDDAGRARLAAAFGVMYNLRSPDFGAKYRAKDVTRLLTESLPLMPDDTIRSAGLSLDNLQDTRDQQHNIEAASRHASETLLVYRGYVTTVLNTETEGLTKAVTSAEAAATAEESARDQEIAAQARLRQKDKEAFDLREQIIELTADKAALEKSPAYKGALAFVDRRAMVDALKGSAVSELSSWWLLSDAVDAAVKRAMADSETVAGTGDNLSQAVRAAGMCAVDAGLEHTFPVLSVSVAPGASRLVNVRRSVEAEPVIEIHDGTPSVIVNPVDLVTVTDKFAALRIAAISKQGVAEARLETAERLMNDERSVRLVEQGSQKAERDAHAGRAAAVAAAEQADAARLVLGVAWAGWAQGPATSTLFGEVDWTTTTLSGLLADGILPPVHELDGVAESVAADAVAHVAVTAQQVRDRRTAFIDERELLTEEQDKLIGNETPAPERSSWVSVADGPAFWETVDFRPGVPERIQDAVESALRASGILAATVTKDGVEPVTGELIVSSRGSVAARSLIEILSADKAGSEVAEILGRIGFNDPTCPVNIHEDGSWHAGPLGGRSPITPAQHIGAAARERTRRARLEQIDIRLSDISTLLIANEEDQAAATALRTSIRAQIAAAPTSTAVIQADTASSIAGTTAKVLQLAAGTASDEALQARTEWDAREAIHRRACHHAGLPETEPKLQERVQQLRTTVSTCDEATIFAETFARQRRTFQTTSDDVSGAVTAADTQILLTDKSGERWRSEAAIVRKLEATVGVSAEQVMTELADAESALRTAGTLKDKTDSQARDAASKHGAAVTTVDNATNRAVALADDAVEVAEHVHAILRLPGVTDTVEAIERPAEATPAELVRWLRSNVINTKQRPVSVDDVHVAVDTLRDHVTQMFGVHRTTTDGVLLVELIGGEGTHPLPTAAADLATRAETGRQAIMQSEADVFSRFIVDGVATDMRKVIRLATETIRDTSARVSAHRTSNGIGVRLKFADKDDVPEAVNRIRELVAIADQVRSTAENAELSTLLRQTVQEAYDLNRAEGYGRALADSLDYRNWYSVEPVVLGPNDSQERTLKSAKLSEGELRYVTYLALISALDSHLSALPPIAPRLILLDDAYAMVDDHGRRILTSILVERDIDFMMTGFDLWLHYANINSLDEYEIRSTGEETPTTAVRYHWDGQRHNLREV</sequence>
<dbReference type="SUPFAM" id="SSF52540">
    <property type="entry name" value="P-loop containing nucleoside triphosphate hydrolases"/>
    <property type="match status" value="1"/>
</dbReference>
<keyword evidence="2" id="KW-1185">Reference proteome</keyword>
<proteinExistence type="predicted"/>
<name>A0A3A5MP91_9MICO</name>
<reference evidence="1 2" key="1">
    <citation type="submission" date="2018-09" db="EMBL/GenBank/DDBJ databases">
        <title>Novel species of Cryobacterium.</title>
        <authorList>
            <person name="Liu Q."/>
            <person name="Xin Y.-H."/>
        </authorList>
    </citation>
    <scope>NUCLEOTIDE SEQUENCE [LARGE SCALE GENOMIC DNA]</scope>
    <source>
        <strain evidence="1 2">Hh39</strain>
    </source>
</reference>
<dbReference type="Proteomes" id="UP000272015">
    <property type="component" value="Unassembled WGS sequence"/>
</dbReference>
<dbReference type="InterPro" id="IPR013496">
    <property type="entry name" value="CHP02680"/>
</dbReference>
<dbReference type="OrthoDB" id="8527901at2"/>